<feature type="transmembrane region" description="Helical" evidence="6">
    <location>
        <begin position="289"/>
        <end position="307"/>
    </location>
</feature>
<evidence type="ECO:0000256" key="2">
    <source>
        <dbReference type="ARBA" id="ARBA00022692"/>
    </source>
</evidence>
<feature type="transmembrane region" description="Helical" evidence="6">
    <location>
        <begin position="70"/>
        <end position="91"/>
    </location>
</feature>
<evidence type="ECO:0000256" key="4">
    <source>
        <dbReference type="ARBA" id="ARBA00023136"/>
    </source>
</evidence>
<keyword evidence="8" id="KW-1185">Reference proteome</keyword>
<dbReference type="GO" id="GO:0005783">
    <property type="term" value="C:endoplasmic reticulum"/>
    <property type="evidence" value="ECO:0007669"/>
    <property type="project" value="TreeGrafter"/>
</dbReference>
<name>A0A9W7ZWF8_9FUNG</name>
<evidence type="ECO:0000256" key="3">
    <source>
        <dbReference type="ARBA" id="ARBA00022989"/>
    </source>
</evidence>
<feature type="transmembrane region" description="Helical" evidence="6">
    <location>
        <begin position="103"/>
        <end position="124"/>
    </location>
</feature>
<dbReference type="GO" id="GO:0055085">
    <property type="term" value="P:transmembrane transport"/>
    <property type="evidence" value="ECO:0007669"/>
    <property type="project" value="InterPro"/>
</dbReference>
<dbReference type="AlphaFoldDB" id="A0A9W7ZWF8"/>
<dbReference type="Pfam" id="PF03547">
    <property type="entry name" value="Mem_trans"/>
    <property type="match status" value="2"/>
</dbReference>
<reference evidence="7" key="1">
    <citation type="submission" date="2022-07" db="EMBL/GenBank/DDBJ databases">
        <title>Phylogenomic reconstructions and comparative analyses of Kickxellomycotina fungi.</title>
        <authorList>
            <person name="Reynolds N.K."/>
            <person name="Stajich J.E."/>
            <person name="Barry K."/>
            <person name="Grigoriev I.V."/>
            <person name="Crous P."/>
            <person name="Smith M.E."/>
        </authorList>
    </citation>
    <scope>NUCLEOTIDE SEQUENCE</scope>
    <source>
        <strain evidence="7">NBRC 100468</strain>
    </source>
</reference>
<sequence>MGFAYFLTSAQAVMETVLVALPGYFFARRNVLDQKVVHAISTVNLKILTPCLLFTKIVQNANLEMVLELWIEPLTYLLYTMVGLTFAWGMARACRLEYYYRRLIEVSVMFNNCNTLPYALIYSIATSPGSKFLLRDETDTPEELALRGITYAVIFGLVNNIMRWSVGMIWLQPPKQVINDEEDEDEVASVENVSDALIYHQDNNNNGCRHHQGNHQNQITSGSTGYGAILRSTGNGGGEPDNNDHRSPLLHSFRNGNNDRRLSVHSVRRSSRRAYRVFKRILKPLESTITLLLSPPIFSLLLGIFVISVPSLRWLVINKRSPIKSLWAAMVMIGDSAIPITIMALGAQLGIPVESSDDEVEETHNEVAFAARHGSINNQYSGGYYDNVEGNNNLAQEQQHSYHRQQPRGGQPNVENMTSASYDVQTLDDASDIRSSETFSNSNFRYSRNMEEQYQSQIHHHQNSYHHQDSVSINSSPHTMVTARMPKLIICKRDRLIGTIIVMLGRFLVVPLFSIVFFSLLSRLAPSVFQQFVNDPILLLVLFILGSCPPAVNLIMITQSIGLLEDESAEILMWAYLSAIAIMSIEMTGFLWLVRHLTGQ</sequence>
<evidence type="ECO:0000256" key="1">
    <source>
        <dbReference type="ARBA" id="ARBA00004141"/>
    </source>
</evidence>
<feature type="transmembrane region" description="Helical" evidence="6">
    <location>
        <begin position="537"/>
        <end position="559"/>
    </location>
</feature>
<feature type="transmembrane region" description="Helical" evidence="6">
    <location>
        <begin position="327"/>
        <end position="347"/>
    </location>
</feature>
<feature type="region of interest" description="Disordered" evidence="5">
    <location>
        <begin position="205"/>
        <end position="247"/>
    </location>
</feature>
<dbReference type="PANTHER" id="PTHR31794">
    <property type="entry name" value="AUXIN EFFLUX TRANSPORTER FAMILY PROTEIN (EUROFUNG)"/>
    <property type="match status" value="1"/>
</dbReference>
<evidence type="ECO:0000256" key="6">
    <source>
        <dbReference type="SAM" id="Phobius"/>
    </source>
</evidence>
<gene>
    <name evidence="7" type="ORF">H4219_002836</name>
</gene>
<accession>A0A9W7ZWF8</accession>
<feature type="transmembrane region" description="Helical" evidence="6">
    <location>
        <begin position="144"/>
        <end position="162"/>
    </location>
</feature>
<keyword evidence="3 6" id="KW-1133">Transmembrane helix</keyword>
<feature type="transmembrane region" description="Helical" evidence="6">
    <location>
        <begin position="6"/>
        <end position="27"/>
    </location>
</feature>
<dbReference type="InterPro" id="IPR004776">
    <property type="entry name" value="Mem_transp_PIN-like"/>
</dbReference>
<evidence type="ECO:0000313" key="8">
    <source>
        <dbReference type="Proteomes" id="UP001150538"/>
    </source>
</evidence>
<feature type="transmembrane region" description="Helical" evidence="6">
    <location>
        <begin position="39"/>
        <end position="58"/>
    </location>
</feature>
<dbReference type="Proteomes" id="UP001150538">
    <property type="component" value="Unassembled WGS sequence"/>
</dbReference>
<dbReference type="GO" id="GO:0016020">
    <property type="term" value="C:membrane"/>
    <property type="evidence" value="ECO:0007669"/>
    <property type="project" value="UniProtKB-SubCell"/>
</dbReference>
<dbReference type="EMBL" id="JANBPU010000054">
    <property type="protein sequence ID" value="KAJ1918056.1"/>
    <property type="molecule type" value="Genomic_DNA"/>
</dbReference>
<comment type="subcellular location">
    <subcellularLocation>
        <location evidence="1">Membrane</location>
        <topology evidence="1">Multi-pass membrane protein</topology>
    </subcellularLocation>
</comment>
<evidence type="ECO:0000313" key="7">
    <source>
        <dbReference type="EMBL" id="KAJ1918056.1"/>
    </source>
</evidence>
<dbReference type="OrthoDB" id="191139at2759"/>
<evidence type="ECO:0000256" key="5">
    <source>
        <dbReference type="SAM" id="MobiDB-lite"/>
    </source>
</evidence>
<feature type="transmembrane region" description="Helical" evidence="6">
    <location>
        <begin position="496"/>
        <end position="517"/>
    </location>
</feature>
<protein>
    <submittedName>
        <fullName evidence="7">Uncharacterized protein</fullName>
    </submittedName>
</protein>
<organism evidence="7 8">
    <name type="scientific">Mycoemilia scoparia</name>
    <dbReference type="NCBI Taxonomy" id="417184"/>
    <lineage>
        <taxon>Eukaryota</taxon>
        <taxon>Fungi</taxon>
        <taxon>Fungi incertae sedis</taxon>
        <taxon>Zoopagomycota</taxon>
        <taxon>Kickxellomycotina</taxon>
        <taxon>Kickxellomycetes</taxon>
        <taxon>Kickxellales</taxon>
        <taxon>Kickxellaceae</taxon>
        <taxon>Mycoemilia</taxon>
    </lineage>
</organism>
<keyword evidence="4 6" id="KW-0472">Membrane</keyword>
<feature type="compositionally biased region" description="Polar residues" evidence="5">
    <location>
        <begin position="214"/>
        <end position="223"/>
    </location>
</feature>
<keyword evidence="2 6" id="KW-0812">Transmembrane</keyword>
<feature type="transmembrane region" description="Helical" evidence="6">
    <location>
        <begin position="571"/>
        <end position="594"/>
    </location>
</feature>
<dbReference type="PANTHER" id="PTHR31794:SF2">
    <property type="entry name" value="AUXIN EFFLUX TRANSPORTER FAMILY PROTEIN (EUROFUNG)"/>
    <property type="match status" value="1"/>
</dbReference>
<comment type="caution">
    <text evidence="7">The sequence shown here is derived from an EMBL/GenBank/DDBJ whole genome shotgun (WGS) entry which is preliminary data.</text>
</comment>
<proteinExistence type="predicted"/>